<dbReference type="HOGENOM" id="CLU_032957_9_1_1"/>
<dbReference type="VEuPathDB" id="FungiDB:SCHCODRAFT_02595243"/>
<protein>
    <recommendedName>
        <fullName evidence="6">Fungal lipase-type domain-containing protein</fullName>
    </recommendedName>
</protein>
<feature type="signal peptide" evidence="5">
    <location>
        <begin position="1"/>
        <end position="18"/>
    </location>
</feature>
<feature type="chain" id="PRO_5003120337" description="Fungal lipase-type domain-containing protein" evidence="5">
    <location>
        <begin position="19"/>
        <end position="281"/>
    </location>
</feature>
<reference evidence="7 8" key="1">
    <citation type="journal article" date="2010" name="Nat. Biotechnol.">
        <title>Genome sequence of the model mushroom Schizophyllum commune.</title>
        <authorList>
            <person name="Ohm R.A."/>
            <person name="de Jong J.F."/>
            <person name="Lugones L.G."/>
            <person name="Aerts A."/>
            <person name="Kothe E."/>
            <person name="Stajich J.E."/>
            <person name="de Vries R.P."/>
            <person name="Record E."/>
            <person name="Levasseur A."/>
            <person name="Baker S.E."/>
            <person name="Bartholomew K.A."/>
            <person name="Coutinho P.M."/>
            <person name="Erdmann S."/>
            <person name="Fowler T.J."/>
            <person name="Gathman A.C."/>
            <person name="Lombard V."/>
            <person name="Henrissat B."/>
            <person name="Knabe N."/>
            <person name="Kuees U."/>
            <person name="Lilly W.W."/>
            <person name="Lindquist E."/>
            <person name="Lucas S."/>
            <person name="Magnuson J.K."/>
            <person name="Piumi F."/>
            <person name="Raudaskoski M."/>
            <person name="Salamov A."/>
            <person name="Schmutz J."/>
            <person name="Schwarze F.W.M.R."/>
            <person name="vanKuyk P.A."/>
            <person name="Horton J.S."/>
            <person name="Grigoriev I.V."/>
            <person name="Woesten H.A.B."/>
        </authorList>
    </citation>
    <scope>NUCLEOTIDE SEQUENCE [LARGE SCALE GENOMIC DNA]</scope>
    <source>
        <strain evidence="8">H4-8 / FGSC 9210</strain>
    </source>
</reference>
<proteinExistence type="inferred from homology"/>
<evidence type="ECO:0000313" key="8">
    <source>
        <dbReference type="Proteomes" id="UP000007431"/>
    </source>
</evidence>
<dbReference type="GO" id="GO:0006629">
    <property type="term" value="P:lipid metabolic process"/>
    <property type="evidence" value="ECO:0007669"/>
    <property type="project" value="InterPro"/>
</dbReference>
<dbReference type="SUPFAM" id="SSF53474">
    <property type="entry name" value="alpha/beta-Hydrolases"/>
    <property type="match status" value="1"/>
</dbReference>
<evidence type="ECO:0000256" key="5">
    <source>
        <dbReference type="SAM" id="SignalP"/>
    </source>
</evidence>
<dbReference type="Gene3D" id="3.40.50.1820">
    <property type="entry name" value="alpha/beta hydrolase"/>
    <property type="match status" value="1"/>
</dbReference>
<keyword evidence="1" id="KW-1015">Disulfide bond</keyword>
<comment type="catalytic activity">
    <reaction evidence="4">
        <text>a monoacylglycerol + H2O = glycerol + a fatty acid + H(+)</text>
        <dbReference type="Rhea" id="RHEA:15245"/>
        <dbReference type="ChEBI" id="CHEBI:15377"/>
        <dbReference type="ChEBI" id="CHEBI:15378"/>
        <dbReference type="ChEBI" id="CHEBI:17408"/>
        <dbReference type="ChEBI" id="CHEBI:17754"/>
        <dbReference type="ChEBI" id="CHEBI:28868"/>
    </reaction>
</comment>
<accession>D8PUP1</accession>
<evidence type="ECO:0000256" key="3">
    <source>
        <dbReference type="ARBA" id="ARBA00047591"/>
    </source>
</evidence>
<dbReference type="PANTHER" id="PTHR45856:SF25">
    <property type="entry name" value="FUNGAL LIPASE-LIKE DOMAIN-CONTAINING PROTEIN"/>
    <property type="match status" value="1"/>
</dbReference>
<dbReference type="InterPro" id="IPR002921">
    <property type="entry name" value="Fungal_lipase-type"/>
</dbReference>
<comment type="catalytic activity">
    <reaction evidence="3">
        <text>a diacylglycerol + H2O = a monoacylglycerol + a fatty acid + H(+)</text>
        <dbReference type="Rhea" id="RHEA:32731"/>
        <dbReference type="ChEBI" id="CHEBI:15377"/>
        <dbReference type="ChEBI" id="CHEBI:15378"/>
        <dbReference type="ChEBI" id="CHEBI:17408"/>
        <dbReference type="ChEBI" id="CHEBI:18035"/>
        <dbReference type="ChEBI" id="CHEBI:28868"/>
    </reaction>
</comment>
<dbReference type="InParanoid" id="D8PUP1"/>
<dbReference type="Pfam" id="PF01764">
    <property type="entry name" value="Lipase_3"/>
    <property type="match status" value="1"/>
</dbReference>
<dbReference type="PANTHER" id="PTHR45856">
    <property type="entry name" value="ALPHA/BETA-HYDROLASES SUPERFAMILY PROTEIN"/>
    <property type="match status" value="1"/>
</dbReference>
<evidence type="ECO:0000256" key="2">
    <source>
        <dbReference type="ARBA" id="ARBA00043996"/>
    </source>
</evidence>
<dbReference type="AlphaFoldDB" id="D8PUP1"/>
<comment type="similarity">
    <text evidence="2">Belongs to the AB hydrolase superfamily. Lipase family. Class 3 subfamily.</text>
</comment>
<evidence type="ECO:0000313" key="7">
    <source>
        <dbReference type="EMBL" id="EFJ00611.1"/>
    </source>
</evidence>
<feature type="domain" description="Fungal lipase-type" evidence="6">
    <location>
        <begin position="99"/>
        <end position="199"/>
    </location>
</feature>
<sequence>MLLTVTLGALLVSTLVLAKLSGRDATPLSADAIDSYIPYAELSRAAYCLGDLATWDCGDFVGYSTSLSTIIVAHGGIDAEELFTALESAEVAQAPLNVSLFPGVGDDVQVHAGFLNAHAKTAEAVLAAVQDTISGTGAAVLTTVGHGLGGALAEINAVYLRLNVPFIRMNTITFGKPRVGNGAWADLMDANADSYARINNMKGRSSIYHGAEFARAEQYEHPTGEIHVVEEDVWMTCADASCREDEEDAECMIQTVPDASQGELGDNAGPYGGVFIGSGYC</sequence>
<gene>
    <name evidence="7" type="ORF">SCHCODRAFT_233029</name>
</gene>
<keyword evidence="8" id="KW-1185">Reference proteome</keyword>
<dbReference type="InterPro" id="IPR051218">
    <property type="entry name" value="Sec_MonoDiacylglyc_Lipase"/>
</dbReference>
<evidence type="ECO:0000256" key="1">
    <source>
        <dbReference type="ARBA" id="ARBA00023157"/>
    </source>
</evidence>
<dbReference type="eggNOG" id="KOG4569">
    <property type="taxonomic scope" value="Eukaryota"/>
</dbReference>
<dbReference type="Proteomes" id="UP000007431">
    <property type="component" value="Unassembled WGS sequence"/>
</dbReference>
<keyword evidence="5" id="KW-0732">Signal</keyword>
<dbReference type="EMBL" id="GL377303">
    <property type="protein sequence ID" value="EFJ00611.1"/>
    <property type="molecule type" value="Genomic_DNA"/>
</dbReference>
<name>D8PUP1_SCHCM</name>
<evidence type="ECO:0000259" key="6">
    <source>
        <dbReference type="Pfam" id="PF01764"/>
    </source>
</evidence>
<dbReference type="InterPro" id="IPR029058">
    <property type="entry name" value="AB_hydrolase_fold"/>
</dbReference>
<dbReference type="OMA" id="PEATPTW"/>
<evidence type="ECO:0000256" key="4">
    <source>
        <dbReference type="ARBA" id="ARBA00048461"/>
    </source>
</evidence>
<organism evidence="8">
    <name type="scientific">Schizophyllum commune (strain H4-8 / FGSC 9210)</name>
    <name type="common">Split gill fungus</name>
    <dbReference type="NCBI Taxonomy" id="578458"/>
    <lineage>
        <taxon>Eukaryota</taxon>
        <taxon>Fungi</taxon>
        <taxon>Dikarya</taxon>
        <taxon>Basidiomycota</taxon>
        <taxon>Agaricomycotina</taxon>
        <taxon>Agaricomycetes</taxon>
        <taxon>Agaricomycetidae</taxon>
        <taxon>Agaricales</taxon>
        <taxon>Schizophyllaceae</taxon>
        <taxon>Schizophyllum</taxon>
    </lineage>
</organism>